<accession>A0AAY4C8X3</accession>
<evidence type="ECO:0000313" key="2">
    <source>
        <dbReference type="Proteomes" id="UP000694580"/>
    </source>
</evidence>
<dbReference type="InterPro" id="IPR011323">
    <property type="entry name" value="Mss4/transl-control_tumour"/>
</dbReference>
<organism evidence="1 2">
    <name type="scientific">Denticeps clupeoides</name>
    <name type="common">denticle herring</name>
    <dbReference type="NCBI Taxonomy" id="299321"/>
    <lineage>
        <taxon>Eukaryota</taxon>
        <taxon>Metazoa</taxon>
        <taxon>Chordata</taxon>
        <taxon>Craniata</taxon>
        <taxon>Vertebrata</taxon>
        <taxon>Euteleostomi</taxon>
        <taxon>Actinopterygii</taxon>
        <taxon>Neopterygii</taxon>
        <taxon>Teleostei</taxon>
        <taxon>Clupei</taxon>
        <taxon>Clupeiformes</taxon>
        <taxon>Denticipitoidei</taxon>
        <taxon>Denticipitidae</taxon>
        <taxon>Denticeps</taxon>
    </lineage>
</organism>
<reference evidence="1 2" key="1">
    <citation type="submission" date="2020-06" db="EMBL/GenBank/DDBJ databases">
        <authorList>
            <consortium name="Wellcome Sanger Institute Data Sharing"/>
        </authorList>
    </citation>
    <scope>NUCLEOTIDE SEQUENCE [LARGE SCALE GENOMIC DNA]</scope>
</reference>
<gene>
    <name evidence="1" type="primary">LURAP1L</name>
</gene>
<sequence length="194" mass="21327">INFIANHKALSKVISAPNKMKALEHNIMIVSRTEEVDDYLIGGNVSADVQDKVDKTAYLAYANEYMKSWPSFLHPLTAQLVSFMSGAQAEVKKIIGSLSGWETSQLLTDKGMNPEGVLGFLDYCEDGIMLFFKDGLKTERCVSLSLPVVWSCVEGKAHNEDSVDQLSLASTDRPTASGFTHRCNFKVSCSSHLS</sequence>
<proteinExistence type="predicted"/>
<dbReference type="InterPro" id="IPR011057">
    <property type="entry name" value="Mss4-like_sf"/>
</dbReference>
<evidence type="ECO:0000313" key="1">
    <source>
        <dbReference type="Ensembl" id="ENSDCDP00010029497.1"/>
    </source>
</evidence>
<reference evidence="1" key="3">
    <citation type="submission" date="2025-09" db="UniProtKB">
        <authorList>
            <consortium name="Ensembl"/>
        </authorList>
    </citation>
    <scope>IDENTIFICATION</scope>
</reference>
<name>A0AAY4C8X3_9TELE</name>
<dbReference type="Ensembl" id="ENSDCDT00010036491.1">
    <property type="protein sequence ID" value="ENSDCDP00010029497.1"/>
    <property type="gene ID" value="ENSDCDG00010018708.1"/>
</dbReference>
<protein>
    <submittedName>
        <fullName evidence="1">Uncharacterized protein</fullName>
    </submittedName>
</protein>
<dbReference type="Proteomes" id="UP000694580">
    <property type="component" value="Chromosome 17"/>
</dbReference>
<dbReference type="Pfam" id="PF00838">
    <property type="entry name" value="TCTP"/>
    <property type="match status" value="1"/>
</dbReference>
<dbReference type="SUPFAM" id="SSF51316">
    <property type="entry name" value="Mss4-like"/>
    <property type="match status" value="1"/>
</dbReference>
<dbReference type="InterPro" id="IPR018105">
    <property type="entry name" value="Translational_control_tumour_p"/>
</dbReference>
<dbReference type="AlphaFoldDB" id="A0AAY4C8X3"/>
<reference evidence="1" key="2">
    <citation type="submission" date="2025-08" db="UniProtKB">
        <authorList>
            <consortium name="Ensembl"/>
        </authorList>
    </citation>
    <scope>IDENTIFICATION</scope>
</reference>
<dbReference type="Gene3D" id="2.170.150.10">
    <property type="entry name" value="Metal Binding Protein, Guanine Nucleotide Exchange Factor, Chain A"/>
    <property type="match status" value="1"/>
</dbReference>
<keyword evidence="2" id="KW-1185">Reference proteome</keyword>